<dbReference type="AlphaFoldDB" id="X1C2R1"/>
<dbReference type="EMBL" id="BART01025494">
    <property type="protein sequence ID" value="GAH01572.1"/>
    <property type="molecule type" value="Genomic_DNA"/>
</dbReference>
<name>X1C2R1_9ZZZZ</name>
<evidence type="ECO:0000313" key="1">
    <source>
        <dbReference type="EMBL" id="GAH01572.1"/>
    </source>
</evidence>
<reference evidence="1" key="1">
    <citation type="journal article" date="2014" name="Front. Microbiol.">
        <title>High frequency of phylogenetically diverse reductive dehalogenase-homologous genes in deep subseafloor sedimentary metagenomes.</title>
        <authorList>
            <person name="Kawai M."/>
            <person name="Futagami T."/>
            <person name="Toyoda A."/>
            <person name="Takaki Y."/>
            <person name="Nishi S."/>
            <person name="Hori S."/>
            <person name="Arai W."/>
            <person name="Tsubouchi T."/>
            <person name="Morono Y."/>
            <person name="Uchiyama I."/>
            <person name="Ito T."/>
            <person name="Fujiyama A."/>
            <person name="Inagaki F."/>
            <person name="Takami H."/>
        </authorList>
    </citation>
    <scope>NUCLEOTIDE SEQUENCE</scope>
    <source>
        <strain evidence="1">Expedition CK06-06</strain>
    </source>
</reference>
<proteinExistence type="predicted"/>
<accession>X1C2R1</accession>
<organism evidence="1">
    <name type="scientific">marine sediment metagenome</name>
    <dbReference type="NCBI Taxonomy" id="412755"/>
    <lineage>
        <taxon>unclassified sequences</taxon>
        <taxon>metagenomes</taxon>
        <taxon>ecological metagenomes</taxon>
    </lineage>
</organism>
<sequence>MTQFSLFPNYSNEEIKRVDMLQFSLFPEYSNGEIKRQTRPKHQLNGNIGIRIKDMTKNDFQQKYKDLINNFSIEYLFLNHDDLFEDYALLIKNFVIDDEILVKGPYTSKESWKVQNIIDRTNFLEEWESNYIVKPIAIITSNDEKFIVYPNVIKNCISFETLFKVDETNIPRKNVGKYNKEKLPVYKNRVIVKNAKSFKNFMSEQQKVN</sequence>
<gene>
    <name evidence="1" type="ORF">S01H4_45744</name>
</gene>
<protein>
    <submittedName>
        <fullName evidence="1">Uncharacterized protein</fullName>
    </submittedName>
</protein>
<comment type="caution">
    <text evidence="1">The sequence shown here is derived from an EMBL/GenBank/DDBJ whole genome shotgun (WGS) entry which is preliminary data.</text>
</comment>